<dbReference type="EMBL" id="KN880561">
    <property type="protein sequence ID" value="KIY66234.1"/>
    <property type="molecule type" value="Genomic_DNA"/>
</dbReference>
<keyword evidence="2" id="KW-1133">Transmembrane helix</keyword>
<protein>
    <recommendedName>
        <fullName evidence="5">Glycoside hydrolase family 76 protein</fullName>
    </recommendedName>
</protein>
<evidence type="ECO:0000256" key="2">
    <source>
        <dbReference type="SAM" id="Phobius"/>
    </source>
</evidence>
<keyword evidence="2" id="KW-0472">Membrane</keyword>
<evidence type="ECO:0000313" key="3">
    <source>
        <dbReference type="EMBL" id="KIY66234.1"/>
    </source>
</evidence>
<feature type="compositionally biased region" description="Polar residues" evidence="1">
    <location>
        <begin position="183"/>
        <end position="196"/>
    </location>
</feature>
<reference evidence="3 4" key="1">
    <citation type="journal article" date="2015" name="Fungal Genet. Biol.">
        <title>Evolution of novel wood decay mechanisms in Agaricales revealed by the genome sequences of Fistulina hepatica and Cylindrobasidium torrendii.</title>
        <authorList>
            <person name="Floudas D."/>
            <person name="Held B.W."/>
            <person name="Riley R."/>
            <person name="Nagy L.G."/>
            <person name="Koehler G."/>
            <person name="Ransdell A.S."/>
            <person name="Younus H."/>
            <person name="Chow J."/>
            <person name="Chiniquy J."/>
            <person name="Lipzen A."/>
            <person name="Tritt A."/>
            <person name="Sun H."/>
            <person name="Haridas S."/>
            <person name="LaButti K."/>
            <person name="Ohm R.A."/>
            <person name="Kues U."/>
            <person name="Blanchette R.A."/>
            <person name="Grigoriev I.V."/>
            <person name="Minto R.E."/>
            <person name="Hibbett D.S."/>
        </authorList>
    </citation>
    <scope>NUCLEOTIDE SEQUENCE [LARGE SCALE GENOMIC DNA]</scope>
    <source>
        <strain evidence="3 4">FP15055 ss-10</strain>
    </source>
</reference>
<evidence type="ECO:0008006" key="5">
    <source>
        <dbReference type="Google" id="ProtNLM"/>
    </source>
</evidence>
<keyword evidence="2" id="KW-0812">Transmembrane</keyword>
<feature type="compositionally biased region" description="Polar residues" evidence="1">
    <location>
        <begin position="233"/>
        <end position="257"/>
    </location>
</feature>
<feature type="compositionally biased region" description="Polar residues" evidence="1">
    <location>
        <begin position="288"/>
        <end position="297"/>
    </location>
</feature>
<accession>A0A0D7B7V7</accession>
<sequence length="303" mass="31742">MASVTITTNKACAGQNGVIQSIAKTGSLDLVYGLGRIYNRTSDQDLRDYIGKFLAVQYNGILNSAASGDNYPGDWNGPAAIGYDRTNQTLAAFGLVNGALTILPKASIDATSGGDTGSSNNDSSSTNLAGPVAGGVVGGLAIAGLIAGLWFFLRRRKQQKRNNDPNFSVDDFPSDKYGMPTVTPFTVPSATQSSITPGGDSLGTCTPEFNPHEQNASAAAAARSSSHHGPLSIRSNTVSMNPLSTTSNDRNPDNIPTDTLVRILNTRIQQQQGSAWEGETAPPAYEGQSESSQSVTVIQPRKS</sequence>
<dbReference type="Proteomes" id="UP000054007">
    <property type="component" value="Unassembled WGS sequence"/>
</dbReference>
<evidence type="ECO:0000313" key="4">
    <source>
        <dbReference type="Proteomes" id="UP000054007"/>
    </source>
</evidence>
<dbReference type="STRING" id="1314674.A0A0D7B7V7"/>
<keyword evidence="4" id="KW-1185">Reference proteome</keyword>
<organism evidence="3 4">
    <name type="scientific">Cylindrobasidium torrendii FP15055 ss-10</name>
    <dbReference type="NCBI Taxonomy" id="1314674"/>
    <lineage>
        <taxon>Eukaryota</taxon>
        <taxon>Fungi</taxon>
        <taxon>Dikarya</taxon>
        <taxon>Basidiomycota</taxon>
        <taxon>Agaricomycotina</taxon>
        <taxon>Agaricomycetes</taxon>
        <taxon>Agaricomycetidae</taxon>
        <taxon>Agaricales</taxon>
        <taxon>Marasmiineae</taxon>
        <taxon>Physalacriaceae</taxon>
        <taxon>Cylindrobasidium</taxon>
    </lineage>
</organism>
<feature type="region of interest" description="Disordered" evidence="1">
    <location>
        <begin position="183"/>
        <end position="303"/>
    </location>
</feature>
<gene>
    <name evidence="3" type="ORF">CYLTODRAFT_423629</name>
</gene>
<dbReference type="AlphaFoldDB" id="A0A0D7B7V7"/>
<name>A0A0D7B7V7_9AGAR</name>
<feature type="transmembrane region" description="Helical" evidence="2">
    <location>
        <begin position="128"/>
        <end position="153"/>
    </location>
</feature>
<dbReference type="OrthoDB" id="3068171at2759"/>
<evidence type="ECO:0000256" key="1">
    <source>
        <dbReference type="SAM" id="MobiDB-lite"/>
    </source>
</evidence>
<proteinExistence type="predicted"/>